<evidence type="ECO:0000313" key="2">
    <source>
        <dbReference type="Proteomes" id="UP000704712"/>
    </source>
</evidence>
<accession>A0A8S9VF63</accession>
<organism evidence="1 2">
    <name type="scientific">Phytophthora infestans</name>
    <name type="common">Potato late blight agent</name>
    <name type="synonym">Botrytis infestans</name>
    <dbReference type="NCBI Taxonomy" id="4787"/>
    <lineage>
        <taxon>Eukaryota</taxon>
        <taxon>Sar</taxon>
        <taxon>Stramenopiles</taxon>
        <taxon>Oomycota</taxon>
        <taxon>Peronosporomycetes</taxon>
        <taxon>Peronosporales</taxon>
        <taxon>Peronosporaceae</taxon>
        <taxon>Phytophthora</taxon>
    </lineage>
</organism>
<reference evidence="1" key="1">
    <citation type="submission" date="2020-03" db="EMBL/GenBank/DDBJ databases">
        <title>Hybrid Assembly of Korean Phytophthora infestans isolates.</title>
        <authorList>
            <person name="Prokchorchik M."/>
            <person name="Lee Y."/>
            <person name="Seo J."/>
            <person name="Cho J.-H."/>
            <person name="Park Y.-E."/>
            <person name="Jang D.-C."/>
            <person name="Im J.-S."/>
            <person name="Choi J.-G."/>
            <person name="Park H.-J."/>
            <person name="Lee G.-B."/>
            <person name="Lee Y.-G."/>
            <person name="Hong S.-Y."/>
            <person name="Cho K."/>
            <person name="Sohn K.H."/>
        </authorList>
    </citation>
    <scope>NUCLEOTIDE SEQUENCE</scope>
    <source>
        <strain evidence="1">KR_2_A2</strain>
    </source>
</reference>
<comment type="caution">
    <text evidence="1">The sequence shown here is derived from an EMBL/GenBank/DDBJ whole genome shotgun (WGS) entry which is preliminary data.</text>
</comment>
<evidence type="ECO:0000313" key="1">
    <source>
        <dbReference type="EMBL" id="KAF4149258.1"/>
    </source>
</evidence>
<name>A0A8S9VF63_PHYIN</name>
<dbReference type="AlphaFoldDB" id="A0A8S9VF63"/>
<sequence>MLDTLVIPTVEVCGKVSVRSNAVGQDIPVVKSIPQMNKIMEAIEAIEIRDDIDLLTYWPYYGFATFDQLDGMASVIEARNHFTLGMRTMRWIDDVEWRVSDIRKPFSDAHSVTKNEHKNYVETLILGVNRVPGEFVAGHQLLDFRENLWLHTTSILVSMMALRDEYPDVGLVRPSFHEFVSPEQRKRVAGGFGARNPQYQRVIGIFNVGNHWVAFLVDRHIQPETNKGVCFMFDPYRANTITLSWSVAYVPLSRGFYIWKTC</sequence>
<dbReference type="EMBL" id="JAACNO010000183">
    <property type="protein sequence ID" value="KAF4149258.1"/>
    <property type="molecule type" value="Genomic_DNA"/>
</dbReference>
<protein>
    <recommendedName>
        <fullName evidence="3">Ubiquitin-like protease family profile domain-containing protein</fullName>
    </recommendedName>
</protein>
<dbReference type="Proteomes" id="UP000704712">
    <property type="component" value="Unassembled WGS sequence"/>
</dbReference>
<evidence type="ECO:0008006" key="3">
    <source>
        <dbReference type="Google" id="ProtNLM"/>
    </source>
</evidence>
<proteinExistence type="predicted"/>
<gene>
    <name evidence="1" type="ORF">GN958_ATG01569</name>
</gene>